<evidence type="ECO:0000259" key="2">
    <source>
        <dbReference type="Pfam" id="PF12315"/>
    </source>
</evidence>
<keyword evidence="4" id="KW-1185">Reference proteome</keyword>
<comment type="caution">
    <text evidence="3">The sequence shown here is derived from an EMBL/GenBank/DDBJ whole genome shotgun (WGS) entry which is preliminary data.</text>
</comment>
<dbReference type="Proteomes" id="UP001412067">
    <property type="component" value="Unassembled WGS sequence"/>
</dbReference>
<dbReference type="InterPro" id="IPR022087">
    <property type="entry name" value="DA1-like_dom"/>
</dbReference>
<dbReference type="EMBL" id="JBBWWR010000004">
    <property type="protein sequence ID" value="KAK8968130.1"/>
    <property type="molecule type" value="Genomic_DNA"/>
</dbReference>
<feature type="region of interest" description="Disordered" evidence="1">
    <location>
        <begin position="245"/>
        <end position="268"/>
    </location>
</feature>
<accession>A0ABR2MVF1</accession>
<dbReference type="Gene3D" id="2.10.110.10">
    <property type="entry name" value="Cysteine Rich Protein"/>
    <property type="match status" value="1"/>
</dbReference>
<dbReference type="PANTHER" id="PTHR24209">
    <property type="entry name" value="PROTEIN DA1-RELATED 2"/>
    <property type="match status" value="1"/>
</dbReference>
<evidence type="ECO:0000256" key="1">
    <source>
        <dbReference type="SAM" id="MobiDB-lite"/>
    </source>
</evidence>
<feature type="compositionally biased region" description="Low complexity" evidence="1">
    <location>
        <begin position="252"/>
        <end position="263"/>
    </location>
</feature>
<proteinExistence type="predicted"/>
<organism evidence="3 4">
    <name type="scientific">Platanthera guangdongensis</name>
    <dbReference type="NCBI Taxonomy" id="2320717"/>
    <lineage>
        <taxon>Eukaryota</taxon>
        <taxon>Viridiplantae</taxon>
        <taxon>Streptophyta</taxon>
        <taxon>Embryophyta</taxon>
        <taxon>Tracheophyta</taxon>
        <taxon>Spermatophyta</taxon>
        <taxon>Magnoliopsida</taxon>
        <taxon>Liliopsida</taxon>
        <taxon>Asparagales</taxon>
        <taxon>Orchidaceae</taxon>
        <taxon>Orchidoideae</taxon>
        <taxon>Orchideae</taxon>
        <taxon>Orchidinae</taxon>
        <taxon>Platanthera</taxon>
    </lineage>
</organism>
<protein>
    <submittedName>
        <fullName evidence="3">Protein DA1</fullName>
    </submittedName>
</protein>
<sequence length="321" mass="36911">MGALWHRECFNCYACCQPIIGDFCSYGDHPYHKSCCQNLYHPKCDVCKEFVPIENGKFAFQEVPFWMQMSCPSHEHDGTHDCFSCHRMMPQGANYLKLDDRVMICLECLDSSLMNSAMCQPLYGDILKFYKGLNMDFDPGEIQLLLVESRVLLSKVQKKDGYPPDKIAGLCRLNTQNDQIKFKLPKISIFILKGLPRILTGLNIVHEMMHAWLYLNEYQKLDPRVEEGICVVLSYMWLDIEMRSGSDKNDVSPCSSSSSAPSRKGPRSQFERKFGEYCRHNLENQPYPIYKDGFRLGHAAVIKYGLRSVLDHIKLTGNFPC</sequence>
<reference evidence="3 4" key="1">
    <citation type="journal article" date="2022" name="Nat. Plants">
        <title>Genomes of leafy and leafless Platanthera orchids illuminate the evolution of mycoheterotrophy.</title>
        <authorList>
            <person name="Li M.H."/>
            <person name="Liu K.W."/>
            <person name="Li Z."/>
            <person name="Lu H.C."/>
            <person name="Ye Q.L."/>
            <person name="Zhang D."/>
            <person name="Wang J.Y."/>
            <person name="Li Y.F."/>
            <person name="Zhong Z.M."/>
            <person name="Liu X."/>
            <person name="Yu X."/>
            <person name="Liu D.K."/>
            <person name="Tu X.D."/>
            <person name="Liu B."/>
            <person name="Hao Y."/>
            <person name="Liao X.Y."/>
            <person name="Jiang Y.T."/>
            <person name="Sun W.H."/>
            <person name="Chen J."/>
            <person name="Chen Y.Q."/>
            <person name="Ai Y."/>
            <person name="Zhai J.W."/>
            <person name="Wu S.S."/>
            <person name="Zhou Z."/>
            <person name="Hsiao Y.Y."/>
            <person name="Wu W.L."/>
            <person name="Chen Y.Y."/>
            <person name="Lin Y.F."/>
            <person name="Hsu J.L."/>
            <person name="Li C.Y."/>
            <person name="Wang Z.W."/>
            <person name="Zhao X."/>
            <person name="Zhong W.Y."/>
            <person name="Ma X.K."/>
            <person name="Ma L."/>
            <person name="Huang J."/>
            <person name="Chen G.Z."/>
            <person name="Huang M.Z."/>
            <person name="Huang L."/>
            <person name="Peng D.H."/>
            <person name="Luo Y.B."/>
            <person name="Zou S.Q."/>
            <person name="Chen S.P."/>
            <person name="Lan S."/>
            <person name="Tsai W.C."/>
            <person name="Van de Peer Y."/>
            <person name="Liu Z.J."/>
        </authorList>
    </citation>
    <scope>NUCLEOTIDE SEQUENCE [LARGE SCALE GENOMIC DNA]</scope>
    <source>
        <strain evidence="3">Lor288</strain>
    </source>
</reference>
<feature type="domain" description="Protein DA1-like" evidence="2">
    <location>
        <begin position="171"/>
        <end position="315"/>
    </location>
</feature>
<dbReference type="PANTHER" id="PTHR24209:SF25">
    <property type="entry name" value="PROTEIN DA1-RELATED 1"/>
    <property type="match status" value="1"/>
</dbReference>
<evidence type="ECO:0000313" key="4">
    <source>
        <dbReference type="Proteomes" id="UP001412067"/>
    </source>
</evidence>
<evidence type="ECO:0000313" key="3">
    <source>
        <dbReference type="EMBL" id="KAK8968130.1"/>
    </source>
</evidence>
<gene>
    <name evidence="3" type="primary">DA1</name>
    <name evidence="3" type="ORF">KSP40_PGU005897</name>
</gene>
<dbReference type="InterPro" id="IPR045218">
    <property type="entry name" value="DA1-like"/>
</dbReference>
<name>A0ABR2MVF1_9ASPA</name>
<dbReference type="Pfam" id="PF12315">
    <property type="entry name" value="DA1-like"/>
    <property type="match status" value="1"/>
</dbReference>